<dbReference type="Pfam" id="PF01337">
    <property type="entry name" value="Barstar"/>
    <property type="match status" value="1"/>
</dbReference>
<evidence type="ECO:0000259" key="2">
    <source>
        <dbReference type="Pfam" id="PF01337"/>
    </source>
</evidence>
<protein>
    <submittedName>
        <fullName evidence="3">Barstar family protein</fullName>
    </submittedName>
</protein>
<dbReference type="InterPro" id="IPR000468">
    <property type="entry name" value="Barstar"/>
</dbReference>
<comment type="similarity">
    <text evidence="1">Belongs to the barstar family.</text>
</comment>
<feature type="domain" description="Barstar (barnase inhibitor)" evidence="2">
    <location>
        <begin position="7"/>
        <end position="76"/>
    </location>
</feature>
<sequence length="137" mass="15204">MISADLPVLVVDGSRFTDFAGFAREFSKLLDDYEWRGNLDAFNDLLRGGFGTPDGDWILRWRHSDLSRRALGHEATVLRLTGLLRTCHPTNRAAFSARIEAAERGEGPTLFDEIVDVIRSHGPGGREAEDGVHLELA</sequence>
<accession>A0ABZ1IHK1</accession>
<dbReference type="EMBL" id="CP142149">
    <property type="protein sequence ID" value="WSE33188.1"/>
    <property type="molecule type" value="Genomic_DNA"/>
</dbReference>
<dbReference type="Gene3D" id="3.30.370.10">
    <property type="entry name" value="Barstar-like"/>
    <property type="match status" value="1"/>
</dbReference>
<reference evidence="3 4" key="1">
    <citation type="journal article" date="2015" name="Int. J. Syst. Evol. Microbiol.">
        <title>Amycolatopsis rhabdoformis sp. nov., an actinomycete isolated from a tropical forest soil.</title>
        <authorList>
            <person name="Souza W.R."/>
            <person name="Silva R.E."/>
            <person name="Goodfellow M."/>
            <person name="Busarakam K."/>
            <person name="Figueiro F.S."/>
            <person name="Ferreira D."/>
            <person name="Rodrigues-Filho E."/>
            <person name="Moraes L.A.B."/>
            <person name="Zucchi T.D."/>
        </authorList>
    </citation>
    <scope>NUCLEOTIDE SEQUENCE [LARGE SCALE GENOMIC DNA]</scope>
    <source>
        <strain evidence="3 4">NCIMB 14900</strain>
    </source>
</reference>
<organism evidence="3 4">
    <name type="scientific">Amycolatopsis rhabdoformis</name>
    <dbReference type="NCBI Taxonomy" id="1448059"/>
    <lineage>
        <taxon>Bacteria</taxon>
        <taxon>Bacillati</taxon>
        <taxon>Actinomycetota</taxon>
        <taxon>Actinomycetes</taxon>
        <taxon>Pseudonocardiales</taxon>
        <taxon>Pseudonocardiaceae</taxon>
        <taxon>Amycolatopsis</taxon>
    </lineage>
</organism>
<gene>
    <name evidence="3" type="ORF">VSH64_13855</name>
</gene>
<name>A0ABZ1IHK1_9PSEU</name>
<evidence type="ECO:0000256" key="1">
    <source>
        <dbReference type="ARBA" id="ARBA00006845"/>
    </source>
</evidence>
<keyword evidence="4" id="KW-1185">Reference proteome</keyword>
<dbReference type="Proteomes" id="UP001330812">
    <property type="component" value="Chromosome"/>
</dbReference>
<dbReference type="RefSeq" id="WP_326835987.1">
    <property type="nucleotide sequence ID" value="NZ_CP142149.1"/>
</dbReference>
<proteinExistence type="inferred from homology"/>
<dbReference type="InterPro" id="IPR035905">
    <property type="entry name" value="Barstar-like_sf"/>
</dbReference>
<dbReference type="SUPFAM" id="SSF52038">
    <property type="entry name" value="Barstar-related"/>
    <property type="match status" value="1"/>
</dbReference>
<evidence type="ECO:0000313" key="3">
    <source>
        <dbReference type="EMBL" id="WSE33188.1"/>
    </source>
</evidence>
<evidence type="ECO:0000313" key="4">
    <source>
        <dbReference type="Proteomes" id="UP001330812"/>
    </source>
</evidence>